<reference evidence="2 3" key="1">
    <citation type="journal article" date="2024" name="G3 (Bethesda)">
        <title>A hybrid genome assembly of the endangered aye-aye (Daubentonia madagascariensis).</title>
        <authorList>
            <person name="Versoza C.J."/>
            <person name="Pfeifer S.P."/>
        </authorList>
    </citation>
    <scope>NUCLEOTIDE SEQUENCE [LARGE SCALE GENOMIC DNA]</scope>
    <source>
        <strain evidence="2">6821</strain>
    </source>
</reference>
<feature type="region of interest" description="Disordered" evidence="1">
    <location>
        <begin position="1"/>
        <end position="22"/>
    </location>
</feature>
<feature type="non-terminal residue" evidence="2">
    <location>
        <position position="1"/>
    </location>
</feature>
<keyword evidence="3" id="KW-1185">Reference proteome</keyword>
<gene>
    <name evidence="2" type="ORF">WCI35_023491</name>
</gene>
<evidence type="ECO:0000256" key="1">
    <source>
        <dbReference type="SAM" id="MobiDB-lite"/>
    </source>
</evidence>
<evidence type="ECO:0000313" key="3">
    <source>
        <dbReference type="Proteomes" id="UP001610411"/>
    </source>
</evidence>
<evidence type="ECO:0000313" key="2">
    <source>
        <dbReference type="EMBL" id="KAL2770461.1"/>
    </source>
</evidence>
<proteinExistence type="predicted"/>
<dbReference type="EMBL" id="JBFSEQ010000008">
    <property type="protein sequence ID" value="KAL2770461.1"/>
    <property type="molecule type" value="Genomic_DNA"/>
</dbReference>
<name>A0ABD2DV76_DAUMA</name>
<dbReference type="AlphaFoldDB" id="A0ABD2DV76"/>
<protein>
    <submittedName>
        <fullName evidence="2">WAS/WASL-interacting protein family member 1-like</fullName>
    </submittedName>
</protein>
<feature type="non-terminal residue" evidence="2">
    <location>
        <position position="22"/>
    </location>
</feature>
<comment type="caution">
    <text evidence="2">The sequence shown here is derived from an EMBL/GenBank/DDBJ whole genome shotgun (WGS) entry which is preliminary data.</text>
</comment>
<accession>A0ABD2DV76</accession>
<dbReference type="Proteomes" id="UP001610411">
    <property type="component" value="Unassembled WGS sequence"/>
</dbReference>
<sequence length="22" mass="2459">RPAPPGRRGGRAHTCGRGTRRW</sequence>
<organism evidence="2 3">
    <name type="scientific">Daubentonia madagascariensis</name>
    <name type="common">Aye-aye</name>
    <name type="synonym">Sciurus madagascariensis</name>
    <dbReference type="NCBI Taxonomy" id="31869"/>
    <lineage>
        <taxon>Eukaryota</taxon>
        <taxon>Metazoa</taxon>
        <taxon>Chordata</taxon>
        <taxon>Craniata</taxon>
        <taxon>Vertebrata</taxon>
        <taxon>Euteleostomi</taxon>
        <taxon>Mammalia</taxon>
        <taxon>Eutheria</taxon>
        <taxon>Euarchontoglires</taxon>
        <taxon>Primates</taxon>
        <taxon>Strepsirrhini</taxon>
        <taxon>Chiromyiformes</taxon>
        <taxon>Daubentoniidae</taxon>
        <taxon>Daubentonia</taxon>
    </lineage>
</organism>